<protein>
    <submittedName>
        <fullName evidence="5">Putative secreted protein (Por secretion system target)</fullName>
    </submittedName>
</protein>
<evidence type="ECO:0000256" key="1">
    <source>
        <dbReference type="ARBA" id="ARBA00022729"/>
    </source>
</evidence>
<dbReference type="RefSeq" id="WP_115124573.1">
    <property type="nucleotide sequence ID" value="NZ_QRAO01000006.1"/>
</dbReference>
<dbReference type="EMBL" id="QRAO01000006">
    <property type="protein sequence ID" value="RDK83852.1"/>
    <property type="molecule type" value="Genomic_DNA"/>
</dbReference>
<feature type="domain" description="HYR" evidence="4">
    <location>
        <begin position="26"/>
        <end position="114"/>
    </location>
</feature>
<dbReference type="Gene3D" id="2.60.40.10">
    <property type="entry name" value="Immunoglobulins"/>
    <property type="match status" value="1"/>
</dbReference>
<dbReference type="PANTHER" id="PTHR24273:SF32">
    <property type="entry name" value="HYALIN"/>
    <property type="match status" value="1"/>
</dbReference>
<keyword evidence="2" id="KW-0677">Repeat</keyword>
<sequence length="1016" mass="104434">MKKITQLSVLLTFLFTLFSSTSLLASEAEVPPTLNCPADLVISNDPGVCGAIVDYLSMASAIDPEDGDISMAIITTIGPTNNSLFPIGLTVVELSVTDSEGNTVTCSFSVTVNDTEPPTINCPADMMLNNDPGLCGAEANFTVTGSDNCGGGATAGELTTTFGNNNGQNGIMFDVTASGGEDVSLYEILGHCGPSFGSQMVNIWVMTGSHVGFEANPAPWTLHQTVNVIDNGNTGPGGNMPTPLSPSIVIPAGTTMGIFYETDGTEGMDYTDGTTSYNDAFITVDSGSGKAMGGANAFDGTTFTPRIFNGTFYYTTGTINSTQTAGLPSGSIFPVGVTTNTFEITDPSGNTISCSFDITVADTEPPVANCQNVTVQLDATGNATITAAQVENGSTDNCGVASSSIDTTNFTCNDVGTNNVTLTVTDIYGNTGTCNAVVTVQDVTPPTAVCQDITVQLDASGTVTIAPSSLDGGSTDLCSIGGFAVDIDTFTCADLGPNDVTLIVSDGSGNTSTCTAVVTVEDAVAPTAICQDITVQLDPSGTVTIAPGDVDAGSTDNCGPVTGSLDIDTFTCADIGPNNVTLTVTDNEGNTSSCVAVVTVTETQSPTVVCQDITVALDATGMVVITPADIDNGSSDNCDIASMTLNNDTFTCVNVGIPNNVILTVTDTSGNTSSCNATVTVIDDMPIDAVCQDITVTLDNDGEVTITAADVDGGSSDNCGVSNLSVSQTLFTCADVGPNEVTLTVTNSNGETATCTAVVTVQETILPPTAICQNVTAPLGPDGTVTISPNAVNNDSLGIGCNGTLSLDLDTFTCDDVGDPIPVTLTVMNEDGEIDTCTAFVHVVDSLDPTIECPDTQNVQSAGPYTLPDYFAQGDVIVTDNCENNLTITQTPPPGTVLDAGGYNITMTVTDPSENEAECTFQLYIDNTLGVDNQKDISSLVLYPNPASTYVALANPQGILLKDVTLFDIGGRIIKRVNLEDMGLEQRIDVSGLASATYMVVISSDTGTLVKQFIKE</sequence>
<evidence type="ECO:0000256" key="2">
    <source>
        <dbReference type="ARBA" id="ARBA00022737"/>
    </source>
</evidence>
<gene>
    <name evidence="5" type="ORF">C8D94_10665</name>
</gene>
<keyword evidence="6" id="KW-1185">Reference proteome</keyword>
<organism evidence="5 6">
    <name type="scientific">Marinirhabdus gelatinilytica</name>
    <dbReference type="NCBI Taxonomy" id="1703343"/>
    <lineage>
        <taxon>Bacteria</taxon>
        <taxon>Pseudomonadati</taxon>
        <taxon>Bacteroidota</taxon>
        <taxon>Flavobacteriia</taxon>
        <taxon>Flavobacteriales</taxon>
        <taxon>Flavobacteriaceae</taxon>
    </lineage>
</organism>
<dbReference type="InterPro" id="IPR013783">
    <property type="entry name" value="Ig-like_fold"/>
</dbReference>
<dbReference type="InterPro" id="IPR026444">
    <property type="entry name" value="Secre_tail"/>
</dbReference>
<dbReference type="AlphaFoldDB" id="A0A370Q660"/>
<comment type="caution">
    <text evidence="5">The sequence shown here is derived from an EMBL/GenBank/DDBJ whole genome shotgun (WGS) entry which is preliminary data.</text>
</comment>
<proteinExistence type="predicted"/>
<feature type="chain" id="PRO_5016753855" evidence="3">
    <location>
        <begin position="26"/>
        <end position="1016"/>
    </location>
</feature>
<reference evidence="5 6" key="1">
    <citation type="submission" date="2018-07" db="EMBL/GenBank/DDBJ databases">
        <title>Genomic Encyclopedia of Type Strains, Phase IV (KMG-IV): sequencing the most valuable type-strain genomes for metagenomic binning, comparative biology and taxonomic classification.</title>
        <authorList>
            <person name="Goeker M."/>
        </authorList>
    </citation>
    <scope>NUCLEOTIDE SEQUENCE [LARGE SCALE GENOMIC DNA]</scope>
    <source>
        <strain evidence="5 6">DSM 101478</strain>
    </source>
</reference>
<evidence type="ECO:0000313" key="5">
    <source>
        <dbReference type="EMBL" id="RDK83852.1"/>
    </source>
</evidence>
<keyword evidence="1 3" id="KW-0732">Signal</keyword>
<evidence type="ECO:0000256" key="3">
    <source>
        <dbReference type="SAM" id="SignalP"/>
    </source>
</evidence>
<feature type="domain" description="HYR" evidence="4">
    <location>
        <begin position="361"/>
        <end position="442"/>
    </location>
</feature>
<dbReference type="Pfam" id="PF02494">
    <property type="entry name" value="HYR"/>
    <property type="match status" value="3"/>
</dbReference>
<dbReference type="OrthoDB" id="9805017at2"/>
<dbReference type="NCBIfam" id="TIGR04183">
    <property type="entry name" value="Por_Secre_tail"/>
    <property type="match status" value="1"/>
</dbReference>
<dbReference type="PROSITE" id="PS50825">
    <property type="entry name" value="HYR"/>
    <property type="match status" value="3"/>
</dbReference>
<feature type="domain" description="HYR" evidence="4">
    <location>
        <begin position="844"/>
        <end position="927"/>
    </location>
</feature>
<name>A0A370Q660_9FLAO</name>
<evidence type="ECO:0000313" key="6">
    <source>
        <dbReference type="Proteomes" id="UP000255317"/>
    </source>
</evidence>
<evidence type="ECO:0000259" key="4">
    <source>
        <dbReference type="PROSITE" id="PS50825"/>
    </source>
</evidence>
<dbReference type="PANTHER" id="PTHR24273">
    <property type="entry name" value="FI04643P-RELATED"/>
    <property type="match status" value="1"/>
</dbReference>
<dbReference type="Pfam" id="PF18962">
    <property type="entry name" value="Por_Secre_tail"/>
    <property type="match status" value="1"/>
</dbReference>
<feature type="signal peptide" evidence="3">
    <location>
        <begin position="1"/>
        <end position="25"/>
    </location>
</feature>
<accession>A0A370Q660</accession>
<dbReference type="InterPro" id="IPR003410">
    <property type="entry name" value="HYR_dom"/>
</dbReference>
<dbReference type="Proteomes" id="UP000255317">
    <property type="component" value="Unassembled WGS sequence"/>
</dbReference>